<organism evidence="1">
    <name type="scientific">uncultured Planctomycetota bacterium</name>
    <dbReference type="NCBI Taxonomy" id="120965"/>
    <lineage>
        <taxon>Bacteria</taxon>
        <taxon>Pseudomonadati</taxon>
        <taxon>Planctomycetota</taxon>
        <taxon>environmental samples</taxon>
    </lineage>
</organism>
<dbReference type="AlphaFoldDB" id="H5SFR4"/>
<name>H5SFR4_9BACT</name>
<reference evidence="1" key="1">
    <citation type="journal article" date="2005" name="Environ. Microbiol.">
        <title>Genetic and functional properties of uncultivated thermophilic crenarchaeotes from a subsurface gold mine as revealed by analysis of genome fragments.</title>
        <authorList>
            <person name="Nunoura T."/>
            <person name="Hirayama H."/>
            <person name="Takami H."/>
            <person name="Oida H."/>
            <person name="Nishi S."/>
            <person name="Shimamura S."/>
            <person name="Suzuki Y."/>
            <person name="Inagaki F."/>
            <person name="Takai K."/>
            <person name="Nealson K.H."/>
            <person name="Horikoshi K."/>
        </authorList>
    </citation>
    <scope>NUCLEOTIDE SEQUENCE</scope>
</reference>
<gene>
    <name evidence="1" type="ORF">HGMM_F22C11C15</name>
</gene>
<dbReference type="EMBL" id="AP011706">
    <property type="protein sequence ID" value="BAL55000.1"/>
    <property type="molecule type" value="Genomic_DNA"/>
</dbReference>
<evidence type="ECO:0000313" key="1">
    <source>
        <dbReference type="EMBL" id="BAL55000.1"/>
    </source>
</evidence>
<sequence>MLAETVLAVLLLQMPQLPEAWLQSEQVRGHWPWLRVCLTAVALDWEILDPREVPYVLTQPESLPVDLHMLRQRQRELADAPCVNDALIFPRGDTVQQAINFNRACVRWFDEHYAHCRDLPPAKIAYRRQLDELYRVWDTLREVQCDYYMVSVRRQCLKQLRALLGEDSYREGRLPPPVPFDLMPWR</sequence>
<proteinExistence type="predicted"/>
<accession>H5SFR4</accession>
<reference evidence="1" key="2">
    <citation type="journal article" date="2012" name="PLoS ONE">
        <title>A Deeply Branching Thermophilic Bacterium with an Ancient Acetyl-CoA Pathway Dominates a Subsurface Ecosystem.</title>
        <authorList>
            <person name="Takami H."/>
            <person name="Noguchi H."/>
            <person name="Takaki Y."/>
            <person name="Uchiyama I."/>
            <person name="Toyoda A."/>
            <person name="Nishi S."/>
            <person name="Chee G.-J."/>
            <person name="Arai W."/>
            <person name="Nunoura T."/>
            <person name="Itoh T."/>
            <person name="Hattori M."/>
            <person name="Takai K."/>
        </authorList>
    </citation>
    <scope>NUCLEOTIDE SEQUENCE</scope>
</reference>
<protein>
    <submittedName>
        <fullName evidence="1">Hypothetical conserved protein</fullName>
    </submittedName>
</protein>